<feature type="transmembrane region" description="Helical" evidence="5">
    <location>
        <begin position="44"/>
        <end position="67"/>
    </location>
</feature>
<evidence type="ECO:0000256" key="1">
    <source>
        <dbReference type="ARBA" id="ARBA00004141"/>
    </source>
</evidence>
<dbReference type="Proteomes" id="UP001596050">
    <property type="component" value="Unassembled WGS sequence"/>
</dbReference>
<dbReference type="InterPro" id="IPR011701">
    <property type="entry name" value="MFS"/>
</dbReference>
<comment type="caution">
    <text evidence="7">The sequence shown here is derived from an EMBL/GenBank/DDBJ whole genome shotgun (WGS) entry which is preliminary data.</text>
</comment>
<evidence type="ECO:0000256" key="5">
    <source>
        <dbReference type="SAM" id="Phobius"/>
    </source>
</evidence>
<feature type="transmembrane region" description="Helical" evidence="5">
    <location>
        <begin position="79"/>
        <end position="98"/>
    </location>
</feature>
<dbReference type="InterPro" id="IPR005829">
    <property type="entry name" value="Sugar_transporter_CS"/>
</dbReference>
<keyword evidence="8" id="KW-1185">Reference proteome</keyword>
<dbReference type="PROSITE" id="PS50850">
    <property type="entry name" value="MFS"/>
    <property type="match status" value="1"/>
</dbReference>
<dbReference type="PANTHER" id="PTHR23508">
    <property type="entry name" value="CARBOXYLIC ACID TRANSPORTER PROTEIN HOMOLOG"/>
    <property type="match status" value="1"/>
</dbReference>
<keyword evidence="2 5" id="KW-0812">Transmembrane</keyword>
<sequence>MTSRGNLPRGAATIALCFITALLEGLDLQSVGIAAPGIGAEFKLAPAMMGWVFSAGLVGLLPGAFFGGWLADRIGRKTVLVWAVLLFGIFSLATAHAWDYSSLLAARVFTGLGLGAALPLLIALTSEAADPKIRSTAVSLTYCGVPLGGAIAAVLGMMEFDAGWRVIFYVGGVVPVAVALLLYLLLRESPSFRQQGTLHAHGDRRVSGLFDKPVLGSTMLLWAACFFTLTVLYMLLNWLPSLLIGQGYSRPQAGIVQILFNIGGAAGSILSGRMVDRNRPLLAVVVVYAGMLLSLAGLGLSNSFNFMLIAGFAAGYC</sequence>
<feature type="transmembrane region" description="Helical" evidence="5">
    <location>
        <begin position="255"/>
        <end position="274"/>
    </location>
</feature>
<keyword evidence="4 5" id="KW-0472">Membrane</keyword>
<feature type="non-terminal residue" evidence="7">
    <location>
        <position position="317"/>
    </location>
</feature>
<gene>
    <name evidence="7" type="primary">mhpT</name>
    <name evidence="7" type="ORF">ACFPN5_11935</name>
</gene>
<evidence type="ECO:0000313" key="8">
    <source>
        <dbReference type="Proteomes" id="UP001596050"/>
    </source>
</evidence>
<dbReference type="NCBIfam" id="NF008586">
    <property type="entry name" value="PRK11551.1"/>
    <property type="match status" value="1"/>
</dbReference>
<evidence type="ECO:0000256" key="4">
    <source>
        <dbReference type="ARBA" id="ARBA00023136"/>
    </source>
</evidence>
<protein>
    <submittedName>
        <fullName evidence="7">3-(3-hydroxy-phenyl)propionate transporter MhpT</fullName>
    </submittedName>
</protein>
<dbReference type="SUPFAM" id="SSF103473">
    <property type="entry name" value="MFS general substrate transporter"/>
    <property type="match status" value="1"/>
</dbReference>
<dbReference type="PROSITE" id="PS00216">
    <property type="entry name" value="SUGAR_TRANSPORT_1"/>
    <property type="match status" value="1"/>
</dbReference>
<keyword evidence="3 5" id="KW-1133">Transmembrane helix</keyword>
<accession>A0ABW0L865</accession>
<dbReference type="EMBL" id="JBHSMU010000013">
    <property type="protein sequence ID" value="MFC5460516.1"/>
    <property type="molecule type" value="Genomic_DNA"/>
</dbReference>
<feature type="domain" description="Major facilitator superfamily (MFS) profile" evidence="6">
    <location>
        <begin position="13"/>
        <end position="317"/>
    </location>
</feature>
<evidence type="ECO:0000256" key="3">
    <source>
        <dbReference type="ARBA" id="ARBA00022989"/>
    </source>
</evidence>
<dbReference type="PROSITE" id="PS00217">
    <property type="entry name" value="SUGAR_TRANSPORT_2"/>
    <property type="match status" value="1"/>
</dbReference>
<name>A0ABW0L865_9BURK</name>
<feature type="transmembrane region" description="Helical" evidence="5">
    <location>
        <begin position="281"/>
        <end position="300"/>
    </location>
</feature>
<dbReference type="PANTHER" id="PTHR23508:SF10">
    <property type="entry name" value="CARBOXYLIC ACID TRANSPORTER PROTEIN HOMOLOG"/>
    <property type="match status" value="1"/>
</dbReference>
<dbReference type="Pfam" id="PF07690">
    <property type="entry name" value="MFS_1"/>
    <property type="match status" value="1"/>
</dbReference>
<organism evidence="7 8">
    <name type="scientific">Massilia niabensis</name>
    <dbReference type="NCBI Taxonomy" id="544910"/>
    <lineage>
        <taxon>Bacteria</taxon>
        <taxon>Pseudomonadati</taxon>
        <taxon>Pseudomonadota</taxon>
        <taxon>Betaproteobacteria</taxon>
        <taxon>Burkholderiales</taxon>
        <taxon>Oxalobacteraceae</taxon>
        <taxon>Telluria group</taxon>
        <taxon>Massilia</taxon>
    </lineage>
</organism>
<feature type="transmembrane region" description="Helical" evidence="5">
    <location>
        <begin position="166"/>
        <end position="186"/>
    </location>
</feature>
<feature type="transmembrane region" description="Helical" evidence="5">
    <location>
        <begin position="137"/>
        <end position="160"/>
    </location>
</feature>
<comment type="subcellular location">
    <subcellularLocation>
        <location evidence="1">Membrane</location>
        <topology evidence="1">Multi-pass membrane protein</topology>
    </subcellularLocation>
</comment>
<reference evidence="8" key="1">
    <citation type="journal article" date="2019" name="Int. J. Syst. Evol. Microbiol.">
        <title>The Global Catalogue of Microorganisms (GCM) 10K type strain sequencing project: providing services to taxonomists for standard genome sequencing and annotation.</title>
        <authorList>
            <consortium name="The Broad Institute Genomics Platform"/>
            <consortium name="The Broad Institute Genome Sequencing Center for Infectious Disease"/>
            <person name="Wu L."/>
            <person name="Ma J."/>
        </authorList>
    </citation>
    <scope>NUCLEOTIDE SEQUENCE [LARGE SCALE GENOMIC DNA]</scope>
    <source>
        <strain evidence="8">KACC 12649</strain>
    </source>
</reference>
<evidence type="ECO:0000259" key="6">
    <source>
        <dbReference type="PROSITE" id="PS50850"/>
    </source>
</evidence>
<dbReference type="InterPro" id="IPR036259">
    <property type="entry name" value="MFS_trans_sf"/>
</dbReference>
<proteinExistence type="predicted"/>
<evidence type="ECO:0000256" key="2">
    <source>
        <dbReference type="ARBA" id="ARBA00022692"/>
    </source>
</evidence>
<dbReference type="Gene3D" id="1.20.1250.20">
    <property type="entry name" value="MFS general substrate transporter like domains"/>
    <property type="match status" value="2"/>
</dbReference>
<dbReference type="RefSeq" id="WP_379783459.1">
    <property type="nucleotide sequence ID" value="NZ_JBHSMU010000013.1"/>
</dbReference>
<feature type="transmembrane region" description="Helical" evidence="5">
    <location>
        <begin position="104"/>
        <end position="125"/>
    </location>
</feature>
<feature type="transmembrane region" description="Helical" evidence="5">
    <location>
        <begin position="214"/>
        <end position="235"/>
    </location>
</feature>
<evidence type="ECO:0000313" key="7">
    <source>
        <dbReference type="EMBL" id="MFC5460516.1"/>
    </source>
</evidence>
<dbReference type="InterPro" id="IPR020846">
    <property type="entry name" value="MFS_dom"/>
</dbReference>